<dbReference type="AlphaFoldDB" id="A0A1Q8QMF1"/>
<dbReference type="EMBL" id="MLBF01000042">
    <property type="protein sequence ID" value="OLN28517.1"/>
    <property type="molecule type" value="Genomic_DNA"/>
</dbReference>
<gene>
    <name evidence="2" type="ORF">DSOL_4030</name>
</gene>
<dbReference type="RefSeq" id="WP_139314535.1">
    <property type="nucleotide sequence ID" value="NZ_MLBF01000042.1"/>
</dbReference>
<comment type="caution">
    <text evidence="2">The sequence shown here is derived from an EMBL/GenBank/DDBJ whole genome shotgun (WGS) entry which is preliminary data.</text>
</comment>
<name>A0A1Q8QMF1_9FIRM</name>
<evidence type="ECO:0000313" key="3">
    <source>
        <dbReference type="Proteomes" id="UP000186102"/>
    </source>
</evidence>
<evidence type="ECO:0000313" key="2">
    <source>
        <dbReference type="EMBL" id="OLN28517.1"/>
    </source>
</evidence>
<keyword evidence="3" id="KW-1185">Reference proteome</keyword>
<accession>A0A1Q8QMF1</accession>
<sequence>MRTAKQPVKNAPSPDIIHENIRAIDLVNDFWAVARECRESSYYLSGLEELLLVQANPLEVKVTNFVTRIRELKDSFFHLDELLLVKRLIEISEKLVPFVPQATLGSKELYNVTKSYIEIRTSMDKVQVEIIEYLTGIVVTKIKKLVEGIEQLKPLQQHYELGARMGKSFFHSIDVDKIATYKFYVQDREVDRELKMIDINLSQLYKIRDYSVLIEQKRQQYRYWHDAYAALLLAAPKAQEEQEFKLLEKKQHSYSFQVAVLTYIIGALTFATLVFGGISTYYAYKDHIPTMPIKSGGNNGGRVEVKGLNFLPAH</sequence>
<proteinExistence type="predicted"/>
<dbReference type="Proteomes" id="UP000186102">
    <property type="component" value="Unassembled WGS sequence"/>
</dbReference>
<keyword evidence="1" id="KW-1133">Transmembrane helix</keyword>
<reference evidence="2 3" key="1">
    <citation type="submission" date="2016-09" db="EMBL/GenBank/DDBJ databases">
        <title>Complete genome of Desulfosporosinus sp. OL.</title>
        <authorList>
            <person name="Mardanov A."/>
            <person name="Beletsky A."/>
            <person name="Panova A."/>
            <person name="Karnachuk O."/>
            <person name="Ravin N."/>
        </authorList>
    </citation>
    <scope>NUCLEOTIDE SEQUENCE [LARGE SCALE GENOMIC DNA]</scope>
    <source>
        <strain evidence="2 3">OL</strain>
    </source>
</reference>
<keyword evidence="1" id="KW-0472">Membrane</keyword>
<feature type="transmembrane region" description="Helical" evidence="1">
    <location>
        <begin position="260"/>
        <end position="284"/>
    </location>
</feature>
<keyword evidence="1" id="KW-0812">Transmembrane</keyword>
<protein>
    <submittedName>
        <fullName evidence="2">Uncharacterized protein</fullName>
    </submittedName>
</protein>
<evidence type="ECO:0000256" key="1">
    <source>
        <dbReference type="SAM" id="Phobius"/>
    </source>
</evidence>
<organism evidence="2 3">
    <name type="scientific">Desulfosporosinus metallidurans</name>
    <dbReference type="NCBI Taxonomy" id="1888891"/>
    <lineage>
        <taxon>Bacteria</taxon>
        <taxon>Bacillati</taxon>
        <taxon>Bacillota</taxon>
        <taxon>Clostridia</taxon>
        <taxon>Eubacteriales</taxon>
        <taxon>Desulfitobacteriaceae</taxon>
        <taxon>Desulfosporosinus</taxon>
    </lineage>
</organism>